<dbReference type="InterPro" id="IPR014820">
    <property type="entry name" value="PriCT_1"/>
</dbReference>
<dbReference type="EMBL" id="RCZE01000024">
    <property type="protein sequence ID" value="TPG65754.1"/>
    <property type="molecule type" value="Genomic_DNA"/>
</dbReference>
<dbReference type="InterPro" id="IPR004322">
    <property type="entry name" value="Plasmid_replicase_bac"/>
</dbReference>
<evidence type="ECO:0000313" key="3">
    <source>
        <dbReference type="EMBL" id="TPG65754.1"/>
    </source>
</evidence>
<reference evidence="3 4" key="1">
    <citation type="journal article" date="2019" name="Environ. Microbiol.">
        <title>Species interactions and distinct microbial communities in high Arctic permafrost affected cryosols are associated with the CH4 and CO2 gas fluxes.</title>
        <authorList>
            <person name="Altshuler I."/>
            <person name="Hamel J."/>
            <person name="Turney S."/>
            <person name="Magnuson E."/>
            <person name="Levesque R."/>
            <person name="Greer C."/>
            <person name="Whyte L.G."/>
        </authorList>
    </citation>
    <scope>NUCLEOTIDE SEQUENCE [LARGE SCALE GENOMIC DNA]</scope>
    <source>
        <strain evidence="3 4">E3</strain>
    </source>
</reference>
<evidence type="ECO:0000259" key="2">
    <source>
        <dbReference type="Pfam" id="PF08708"/>
    </source>
</evidence>
<feature type="domain" description="Primase C-terminal 1" evidence="2">
    <location>
        <begin position="207"/>
        <end position="278"/>
    </location>
</feature>
<dbReference type="Pfam" id="PF03090">
    <property type="entry name" value="Replicase"/>
    <property type="match status" value="1"/>
</dbReference>
<sequence>MEATSKSHGADVTDVNTQRNIPASGIQTPPGRFFEEGTAFNRILIEAPYLARCSDNKTAALVRPREYAIRFPYMQINRQGMVSWLIFDLDHANALKWDDAGLPPPNLIVRNRANGHSHLYYAIPTVCTTENGRDKPILFMKAVYTAFANLLDADPDYNSGPVAKTPGHPWWSTQELHNHIYDLGELADYVELNVTPWKTGPKLEDLPHSRHCILFEQLRYYAYSVVNRERERGNLASFTRMLEAFAHNHNRFARAGFTQNLMLSSVRATVRSVARWTWTRYEGSTRCCRGSMELDKSLPLPERQSLSAKRTHQLRHKDTESKIRAACRGLQERGEALTMTAIAALAGVTRQTVANYGHVLNEVAKPSTVAILGADRGQELKSAPRAELLSDSNPGIRWPGSKCCHSESETGAAGTDSETEMLSKPAGRAGDRGPECCHSGPEPIHAPAVKYGLHQITARFGAALDPGLKDSESEDSS</sequence>
<name>A0A502GV40_9PSED</name>
<accession>A0A502GV40</accession>
<proteinExistence type="predicted"/>
<evidence type="ECO:0000313" key="4">
    <source>
        <dbReference type="Proteomes" id="UP000317933"/>
    </source>
</evidence>
<dbReference type="Proteomes" id="UP000317933">
    <property type="component" value="Unassembled WGS sequence"/>
</dbReference>
<dbReference type="Gene3D" id="1.10.340.50">
    <property type="match status" value="1"/>
</dbReference>
<protein>
    <submittedName>
        <fullName evidence="3">Replication protein A</fullName>
    </submittedName>
</protein>
<organism evidence="3 4">
    <name type="scientific">Pseudomonas arsenicoxydans</name>
    <dbReference type="NCBI Taxonomy" id="702115"/>
    <lineage>
        <taxon>Bacteria</taxon>
        <taxon>Pseudomonadati</taxon>
        <taxon>Pseudomonadota</taxon>
        <taxon>Gammaproteobacteria</taxon>
        <taxon>Pseudomonadales</taxon>
        <taxon>Pseudomonadaceae</taxon>
        <taxon>Pseudomonas</taxon>
    </lineage>
</organism>
<feature type="region of interest" description="Disordered" evidence="1">
    <location>
        <begin position="399"/>
        <end position="444"/>
    </location>
</feature>
<dbReference type="Pfam" id="PF08708">
    <property type="entry name" value="PriCT_1"/>
    <property type="match status" value="1"/>
</dbReference>
<feature type="region of interest" description="Disordered" evidence="1">
    <location>
        <begin position="1"/>
        <end position="28"/>
    </location>
</feature>
<dbReference type="RefSeq" id="WP_140672098.1">
    <property type="nucleotide sequence ID" value="NZ_RCZE01000024.1"/>
</dbReference>
<dbReference type="AlphaFoldDB" id="A0A502GV40"/>
<gene>
    <name evidence="3" type="ORF">EAH78_31280</name>
</gene>
<comment type="caution">
    <text evidence="3">The sequence shown here is derived from an EMBL/GenBank/DDBJ whole genome shotgun (WGS) entry which is preliminary data.</text>
</comment>
<evidence type="ECO:0000256" key="1">
    <source>
        <dbReference type="SAM" id="MobiDB-lite"/>
    </source>
</evidence>
<feature type="compositionally biased region" description="Polar residues" evidence="1">
    <location>
        <begin position="14"/>
        <end position="27"/>
    </location>
</feature>